<feature type="transmembrane region" description="Helical" evidence="1">
    <location>
        <begin position="21"/>
        <end position="43"/>
    </location>
</feature>
<proteinExistence type="predicted"/>
<protein>
    <submittedName>
        <fullName evidence="2">Low affinity iron permease</fullName>
    </submittedName>
</protein>
<dbReference type="InterPro" id="IPR007251">
    <property type="entry name" value="Iron_permease_Fet4"/>
</dbReference>
<evidence type="ECO:0000313" key="3">
    <source>
        <dbReference type="Proteomes" id="UP000254925"/>
    </source>
</evidence>
<dbReference type="OrthoDB" id="119761at2"/>
<sequence length="111" mass="13057">MKKFITNRFEILSEWISNNLGSPYAFMIACMLVVLWAVSGPLFRFSDTWQLVINTGTTICTFLMVFLLQNTGNRTIEEMHERLRRLELMNRDLLLEIRDLRTGRHNFEDAA</sequence>
<name>A0A370HR00_9HYPH</name>
<dbReference type="EMBL" id="QQBB01000002">
    <property type="protein sequence ID" value="RDI60969.1"/>
    <property type="molecule type" value="Genomic_DNA"/>
</dbReference>
<feature type="transmembrane region" description="Helical" evidence="1">
    <location>
        <begin position="49"/>
        <end position="68"/>
    </location>
</feature>
<keyword evidence="1" id="KW-0812">Transmembrane</keyword>
<evidence type="ECO:0000313" key="2">
    <source>
        <dbReference type="EMBL" id="RDI60969.1"/>
    </source>
</evidence>
<evidence type="ECO:0000256" key="1">
    <source>
        <dbReference type="SAM" id="Phobius"/>
    </source>
</evidence>
<comment type="caution">
    <text evidence="2">The sequence shown here is derived from an EMBL/GenBank/DDBJ whole genome shotgun (WGS) entry which is preliminary data.</text>
</comment>
<dbReference type="GO" id="GO:0055085">
    <property type="term" value="P:transmembrane transport"/>
    <property type="evidence" value="ECO:0007669"/>
    <property type="project" value="InterPro"/>
</dbReference>
<dbReference type="Pfam" id="PF04120">
    <property type="entry name" value="Iron_permease"/>
    <property type="match status" value="1"/>
</dbReference>
<keyword evidence="1" id="KW-1133">Transmembrane helix</keyword>
<dbReference type="AlphaFoldDB" id="A0A370HR00"/>
<dbReference type="RefSeq" id="WP_114769161.1">
    <property type="nucleotide sequence ID" value="NZ_QQBB01000002.1"/>
</dbReference>
<accession>A0A370HR00</accession>
<reference evidence="2 3" key="1">
    <citation type="submission" date="2018-07" db="EMBL/GenBank/DDBJ databases">
        <title>Genomic Encyclopedia of Type Strains, Phase IV (KMG-IV): sequencing the most valuable type-strain genomes for metagenomic binning, comparative biology and taxonomic classification.</title>
        <authorList>
            <person name="Goeker M."/>
        </authorList>
    </citation>
    <scope>NUCLEOTIDE SEQUENCE [LARGE SCALE GENOMIC DNA]</scope>
    <source>
        <strain evidence="2 3">DSM 14364</strain>
    </source>
</reference>
<organism evidence="2 3">
    <name type="scientific">Microvirga subterranea</name>
    <dbReference type="NCBI Taxonomy" id="186651"/>
    <lineage>
        <taxon>Bacteria</taxon>
        <taxon>Pseudomonadati</taxon>
        <taxon>Pseudomonadota</taxon>
        <taxon>Alphaproteobacteria</taxon>
        <taxon>Hyphomicrobiales</taxon>
        <taxon>Methylobacteriaceae</taxon>
        <taxon>Microvirga</taxon>
    </lineage>
</organism>
<dbReference type="Proteomes" id="UP000254925">
    <property type="component" value="Unassembled WGS sequence"/>
</dbReference>
<keyword evidence="1" id="KW-0472">Membrane</keyword>
<gene>
    <name evidence="2" type="ORF">DES45_102359</name>
</gene>
<dbReference type="PROSITE" id="PS51257">
    <property type="entry name" value="PROKAR_LIPOPROTEIN"/>
    <property type="match status" value="1"/>
</dbReference>
<keyword evidence="3" id="KW-1185">Reference proteome</keyword>